<dbReference type="Proteomes" id="UP000886595">
    <property type="component" value="Unassembled WGS sequence"/>
</dbReference>
<proteinExistence type="predicted"/>
<dbReference type="AlphaFoldDB" id="A0A8X7QD19"/>
<feature type="compositionally biased region" description="Polar residues" evidence="1">
    <location>
        <begin position="1"/>
        <end position="19"/>
    </location>
</feature>
<keyword evidence="3" id="KW-1185">Reference proteome</keyword>
<reference evidence="2 3" key="1">
    <citation type="submission" date="2020-02" db="EMBL/GenBank/DDBJ databases">
        <authorList>
            <person name="Ma Q."/>
            <person name="Huang Y."/>
            <person name="Song X."/>
            <person name="Pei D."/>
        </authorList>
    </citation>
    <scope>NUCLEOTIDE SEQUENCE [LARGE SCALE GENOMIC DNA]</scope>
    <source>
        <strain evidence="2">Sxm20200214</strain>
        <tissue evidence="2">Leaf</tissue>
    </source>
</reference>
<evidence type="ECO:0000313" key="2">
    <source>
        <dbReference type="EMBL" id="KAG2266350.1"/>
    </source>
</evidence>
<accession>A0A8X7QD19</accession>
<feature type="region of interest" description="Disordered" evidence="1">
    <location>
        <begin position="78"/>
        <end position="172"/>
    </location>
</feature>
<feature type="compositionally biased region" description="Basic and acidic residues" evidence="1">
    <location>
        <begin position="96"/>
        <end position="115"/>
    </location>
</feature>
<name>A0A8X7QD19_BRACI</name>
<evidence type="ECO:0000313" key="3">
    <source>
        <dbReference type="Proteomes" id="UP000886595"/>
    </source>
</evidence>
<protein>
    <submittedName>
        <fullName evidence="2">Uncharacterized protein</fullName>
    </submittedName>
</protein>
<dbReference type="EMBL" id="JAAMPC010000014">
    <property type="protein sequence ID" value="KAG2266350.1"/>
    <property type="molecule type" value="Genomic_DNA"/>
</dbReference>
<comment type="caution">
    <text evidence="2">The sequence shown here is derived from an EMBL/GenBank/DDBJ whole genome shotgun (WGS) entry which is preliminary data.</text>
</comment>
<sequence length="203" mass="22275">MTSSGSSYFSLQTATSSAPITEGGPIKGYRLPPAGEALLATIALGVSALTARSREASEESMDSVGATLNLLDLTLLPMEEESGERPDSDLISGTGRRKDLKISERKEGREKETKGIRRRNRRHRIENPRNTLHASRGKPHVNTNLETNKRGASPFSRQNFGPKYRGRKDPPCYFPSSRNLSLKEAPVPSNRNSLICRVEASTP</sequence>
<organism evidence="2 3">
    <name type="scientific">Brassica carinata</name>
    <name type="common">Ethiopian mustard</name>
    <name type="synonym">Abyssinian cabbage</name>
    <dbReference type="NCBI Taxonomy" id="52824"/>
    <lineage>
        <taxon>Eukaryota</taxon>
        <taxon>Viridiplantae</taxon>
        <taxon>Streptophyta</taxon>
        <taxon>Embryophyta</taxon>
        <taxon>Tracheophyta</taxon>
        <taxon>Spermatophyta</taxon>
        <taxon>Magnoliopsida</taxon>
        <taxon>eudicotyledons</taxon>
        <taxon>Gunneridae</taxon>
        <taxon>Pentapetalae</taxon>
        <taxon>rosids</taxon>
        <taxon>malvids</taxon>
        <taxon>Brassicales</taxon>
        <taxon>Brassicaceae</taxon>
        <taxon>Brassiceae</taxon>
        <taxon>Brassica</taxon>
    </lineage>
</organism>
<feature type="region of interest" description="Disordered" evidence="1">
    <location>
        <begin position="1"/>
        <end position="24"/>
    </location>
</feature>
<gene>
    <name evidence="2" type="ORF">Bca52824_073429</name>
</gene>
<evidence type="ECO:0000256" key="1">
    <source>
        <dbReference type="SAM" id="MobiDB-lite"/>
    </source>
</evidence>